<proteinExistence type="predicted"/>
<feature type="region of interest" description="Disordered" evidence="1">
    <location>
        <begin position="207"/>
        <end position="238"/>
    </location>
</feature>
<evidence type="ECO:0000313" key="2">
    <source>
        <dbReference type="EMBL" id="CAG6728833.1"/>
    </source>
</evidence>
<feature type="region of interest" description="Disordered" evidence="1">
    <location>
        <begin position="63"/>
        <end position="90"/>
    </location>
</feature>
<organism evidence="2">
    <name type="scientific">Cacopsylla melanoneura</name>
    <dbReference type="NCBI Taxonomy" id="428564"/>
    <lineage>
        <taxon>Eukaryota</taxon>
        <taxon>Metazoa</taxon>
        <taxon>Ecdysozoa</taxon>
        <taxon>Arthropoda</taxon>
        <taxon>Hexapoda</taxon>
        <taxon>Insecta</taxon>
        <taxon>Pterygota</taxon>
        <taxon>Neoptera</taxon>
        <taxon>Paraneoptera</taxon>
        <taxon>Hemiptera</taxon>
        <taxon>Sternorrhyncha</taxon>
        <taxon>Psylloidea</taxon>
        <taxon>Psyllidae</taxon>
        <taxon>Psyllinae</taxon>
        <taxon>Cacopsylla</taxon>
    </lineage>
</organism>
<feature type="compositionally biased region" description="Basic and acidic residues" evidence="1">
    <location>
        <begin position="117"/>
        <end position="134"/>
    </location>
</feature>
<accession>A0A8D9DT31</accession>
<dbReference type="EMBL" id="HBUF01377260">
    <property type="protein sequence ID" value="CAG6728833.1"/>
    <property type="molecule type" value="Transcribed_RNA"/>
</dbReference>
<name>A0A8D9DT31_9HEMI</name>
<feature type="compositionally biased region" description="Polar residues" evidence="1">
    <location>
        <begin position="66"/>
        <end position="77"/>
    </location>
</feature>
<feature type="region of interest" description="Disordered" evidence="1">
    <location>
        <begin position="117"/>
        <end position="138"/>
    </location>
</feature>
<sequence length="320" mass="36187">MLNSTRLLLGCTVIVLCFEQLLNVLLVQALPLKLNGQDQNMVVIQINLDNIKDQTVVESELKDNDGNQNLSSTNYRVENSKEEEQIGEQKGRIAKNPGLKDNLRILTNPIDDNLDRHITDEHGDNSSHSTDHKASNGIIQKEDDLDSILTELAVNLGYNLRNNKTNSESLPESFNQSFLEGSKSLHQDLKTLLDGFNTIPVDNYSKRDHISESVPKGSRRRRCYSDDTEGPSASDAERDDLLDDVINNPEPYQAPSSVQQQQQHAEQLVNRDTFSDLDYNVLTDLVQSDWVACLEIDILTGVLIWHSGMDRERKKLEDKY</sequence>
<dbReference type="AlphaFoldDB" id="A0A8D9DT31"/>
<protein>
    <submittedName>
        <fullName evidence="2">Uncharacterized protein</fullName>
    </submittedName>
</protein>
<feature type="compositionally biased region" description="Basic and acidic residues" evidence="1">
    <location>
        <begin position="78"/>
        <end position="90"/>
    </location>
</feature>
<reference evidence="2" key="1">
    <citation type="submission" date="2021-05" db="EMBL/GenBank/DDBJ databases">
        <authorList>
            <person name="Alioto T."/>
            <person name="Alioto T."/>
            <person name="Gomez Garrido J."/>
        </authorList>
    </citation>
    <scope>NUCLEOTIDE SEQUENCE</scope>
</reference>
<evidence type="ECO:0000256" key="1">
    <source>
        <dbReference type="SAM" id="MobiDB-lite"/>
    </source>
</evidence>